<evidence type="ECO:0000256" key="3">
    <source>
        <dbReference type="ARBA" id="ARBA00023082"/>
    </source>
</evidence>
<dbReference type="GO" id="GO:0003677">
    <property type="term" value="F:DNA binding"/>
    <property type="evidence" value="ECO:0007669"/>
    <property type="project" value="InterPro"/>
</dbReference>
<dbReference type="PANTHER" id="PTHR43133">
    <property type="entry name" value="RNA POLYMERASE ECF-TYPE SIGMA FACTO"/>
    <property type="match status" value="1"/>
</dbReference>
<dbReference type="EMBL" id="CP155618">
    <property type="protein sequence ID" value="XBL13497.1"/>
    <property type="molecule type" value="Genomic_DNA"/>
</dbReference>
<dbReference type="RefSeq" id="WP_308993318.1">
    <property type="nucleotide sequence ID" value="NZ_CP155618.1"/>
</dbReference>
<dbReference type="Pfam" id="PF04542">
    <property type="entry name" value="Sigma70_r2"/>
    <property type="match status" value="1"/>
</dbReference>
<sequence>MALKFPHYQSSFIKDVQTISRNDSSIDGKEKHSQLWHDFQSGSESAYASIYKNNVALLYNYGLKLVNDKNLIKDCIQDLFVEIWNTKHKLGDVKSIKSYLYKSLRRKLISESIKNRKTTDISLLSDSDAEENPSFEHSLIEKQQFNQQRKKLRESIKKLTDRQKEIIHLKYYAHLSYEEISEVMSLSKKSTYKLMGRTIQFLRKNLNN</sequence>
<feature type="domain" description="RNA polymerase sigma-70 region 2" evidence="5">
    <location>
        <begin position="51"/>
        <end position="112"/>
    </location>
</feature>
<feature type="domain" description="RNA polymerase sigma factor 70 region 4 type 2" evidence="6">
    <location>
        <begin position="150"/>
        <end position="198"/>
    </location>
</feature>
<evidence type="ECO:0000259" key="6">
    <source>
        <dbReference type="Pfam" id="PF08281"/>
    </source>
</evidence>
<dbReference type="SUPFAM" id="SSF88946">
    <property type="entry name" value="Sigma2 domain of RNA polymerase sigma factors"/>
    <property type="match status" value="1"/>
</dbReference>
<organism evidence="7 8">
    <name type="scientific">Mariniflexile litorale</name>
    <dbReference type="NCBI Taxonomy" id="3045158"/>
    <lineage>
        <taxon>Bacteria</taxon>
        <taxon>Pseudomonadati</taxon>
        <taxon>Bacteroidota</taxon>
        <taxon>Flavobacteriia</taxon>
        <taxon>Flavobacteriales</taxon>
        <taxon>Flavobacteriaceae</taxon>
        <taxon>Mariniflexile</taxon>
    </lineage>
</organism>
<dbReference type="AlphaFoldDB" id="A0AAU7EBK7"/>
<evidence type="ECO:0000313" key="8">
    <source>
        <dbReference type="Proteomes" id="UP001224325"/>
    </source>
</evidence>
<evidence type="ECO:0000256" key="2">
    <source>
        <dbReference type="ARBA" id="ARBA00023015"/>
    </source>
</evidence>
<dbReference type="InterPro" id="IPR013325">
    <property type="entry name" value="RNA_pol_sigma_r2"/>
</dbReference>
<keyword evidence="2" id="KW-0805">Transcription regulation</keyword>
<dbReference type="Pfam" id="PF08281">
    <property type="entry name" value="Sigma70_r4_2"/>
    <property type="match status" value="1"/>
</dbReference>
<dbReference type="Gene3D" id="1.10.1740.10">
    <property type="match status" value="1"/>
</dbReference>
<dbReference type="InterPro" id="IPR013324">
    <property type="entry name" value="RNA_pol_sigma_r3/r4-like"/>
</dbReference>
<gene>
    <name evidence="7" type="ORF">QLS71_014375</name>
</gene>
<name>A0AAU7EBK7_9FLAO</name>
<evidence type="ECO:0000259" key="5">
    <source>
        <dbReference type="Pfam" id="PF04542"/>
    </source>
</evidence>
<dbReference type="InterPro" id="IPR013249">
    <property type="entry name" value="RNA_pol_sigma70_r4_t2"/>
</dbReference>
<dbReference type="InterPro" id="IPR007627">
    <property type="entry name" value="RNA_pol_sigma70_r2"/>
</dbReference>
<evidence type="ECO:0000313" key="7">
    <source>
        <dbReference type="EMBL" id="XBL13497.1"/>
    </source>
</evidence>
<evidence type="ECO:0000256" key="1">
    <source>
        <dbReference type="ARBA" id="ARBA00010641"/>
    </source>
</evidence>
<dbReference type="InterPro" id="IPR014284">
    <property type="entry name" value="RNA_pol_sigma-70_dom"/>
</dbReference>
<dbReference type="NCBIfam" id="TIGR02937">
    <property type="entry name" value="sigma70-ECF"/>
    <property type="match status" value="1"/>
</dbReference>
<dbReference type="GO" id="GO:0006352">
    <property type="term" value="P:DNA-templated transcription initiation"/>
    <property type="evidence" value="ECO:0007669"/>
    <property type="project" value="InterPro"/>
</dbReference>
<evidence type="ECO:0000256" key="4">
    <source>
        <dbReference type="ARBA" id="ARBA00023163"/>
    </source>
</evidence>
<accession>A0AAU7EBK7</accession>
<keyword evidence="4" id="KW-0804">Transcription</keyword>
<dbReference type="SUPFAM" id="SSF88659">
    <property type="entry name" value="Sigma3 and sigma4 domains of RNA polymerase sigma factors"/>
    <property type="match status" value="1"/>
</dbReference>
<proteinExistence type="inferred from homology"/>
<dbReference type="Gene3D" id="1.10.10.10">
    <property type="entry name" value="Winged helix-like DNA-binding domain superfamily/Winged helix DNA-binding domain"/>
    <property type="match status" value="1"/>
</dbReference>
<dbReference type="KEGG" id="mlil:QLS71_014375"/>
<keyword evidence="3" id="KW-0731">Sigma factor</keyword>
<keyword evidence="8" id="KW-1185">Reference proteome</keyword>
<dbReference type="PANTHER" id="PTHR43133:SF46">
    <property type="entry name" value="RNA POLYMERASE SIGMA-70 FACTOR ECF SUBFAMILY"/>
    <property type="match status" value="1"/>
</dbReference>
<dbReference type="CDD" id="cd06171">
    <property type="entry name" value="Sigma70_r4"/>
    <property type="match status" value="1"/>
</dbReference>
<dbReference type="InterPro" id="IPR036388">
    <property type="entry name" value="WH-like_DNA-bd_sf"/>
</dbReference>
<comment type="similarity">
    <text evidence="1">Belongs to the sigma-70 factor family. ECF subfamily.</text>
</comment>
<reference evidence="7" key="1">
    <citation type="submission" date="2024-04" db="EMBL/GenBank/DDBJ databases">
        <title>Mariniflexile litorale, isolated from the shallow sediments of the Sea of Japan.</title>
        <authorList>
            <person name="Romanenko L."/>
            <person name="Isaeva M."/>
        </authorList>
    </citation>
    <scope>NUCLEOTIDE SEQUENCE [LARGE SCALE GENOMIC DNA]</scope>
    <source>
        <strain evidence="7">KMM 9835</strain>
    </source>
</reference>
<dbReference type="Proteomes" id="UP001224325">
    <property type="component" value="Chromosome"/>
</dbReference>
<protein>
    <submittedName>
        <fullName evidence="7">Sigma-70 family RNA polymerase sigma factor</fullName>
    </submittedName>
</protein>
<dbReference type="InterPro" id="IPR039425">
    <property type="entry name" value="RNA_pol_sigma-70-like"/>
</dbReference>
<dbReference type="GO" id="GO:0016987">
    <property type="term" value="F:sigma factor activity"/>
    <property type="evidence" value="ECO:0007669"/>
    <property type="project" value="UniProtKB-KW"/>
</dbReference>